<evidence type="ECO:0000313" key="2">
    <source>
        <dbReference type="EMBL" id="TKB46126.1"/>
    </source>
</evidence>
<feature type="signal peptide" evidence="1">
    <location>
        <begin position="1"/>
        <end position="24"/>
    </location>
</feature>
<keyword evidence="3" id="KW-1185">Reference proteome</keyword>
<evidence type="ECO:0000256" key="1">
    <source>
        <dbReference type="SAM" id="SignalP"/>
    </source>
</evidence>
<dbReference type="Proteomes" id="UP000307999">
    <property type="component" value="Unassembled WGS sequence"/>
</dbReference>
<keyword evidence="1" id="KW-0732">Signal</keyword>
<reference evidence="2 3" key="1">
    <citation type="submission" date="2019-04" db="EMBL/GenBank/DDBJ databases">
        <title>Thalassotalea guangxiensis sp. nov., isolated from sediment of the coastal wetland.</title>
        <authorList>
            <person name="Zheng S."/>
            <person name="Zhang D."/>
        </authorList>
    </citation>
    <scope>NUCLEOTIDE SEQUENCE [LARGE SCALE GENOMIC DNA]</scope>
    <source>
        <strain evidence="2 3">ZS-4</strain>
    </source>
</reference>
<gene>
    <name evidence="2" type="ORF">E8M12_05730</name>
</gene>
<comment type="caution">
    <text evidence="2">The sequence shown here is derived from an EMBL/GenBank/DDBJ whole genome shotgun (WGS) entry which is preliminary data.</text>
</comment>
<organism evidence="2 3">
    <name type="scientific">Thalassotalea mangrovi</name>
    <dbReference type="NCBI Taxonomy" id="2572245"/>
    <lineage>
        <taxon>Bacteria</taxon>
        <taxon>Pseudomonadati</taxon>
        <taxon>Pseudomonadota</taxon>
        <taxon>Gammaproteobacteria</taxon>
        <taxon>Alteromonadales</taxon>
        <taxon>Colwelliaceae</taxon>
        <taxon>Thalassotalea</taxon>
    </lineage>
</organism>
<sequence length="428" mass="48656">MKFNQIWVLLFLIVLSGCTTSTQNKVPTLLSSDPSIDSKHYLSHVPVYVEVKRDEAGTYYFGNYSFKRGFDAIKLNDLSHTFSTRVNDCAAGMLPIEQIKNCDLERALFRKKKVDADDIGKNILGNIVFGSLTLGAGVAAYYTTEFDQEAFNREVTILLHKFDRKAFFERLQAQLADNHSQLQLANDRLIEKAQLLNASIGTRVSVRDDSGLLNKIPSVKVVLASPISGEIDYDFSWSEFEEFQHESKRQIDTLISGGMLKIECEDLNSYEYDVTGCEQEWRVQENTNIDSVTYQITAARNYQFHIAPKVIDKNISIRRGENSSNIELENLSEHFITLNSLSLYIGDKNETINHLNITLPPRGHFNRLTLDDFRLYSQETIVSSATKSKLLKPVQFGFAAKYSLNHESNEETVFQLQTRFSRLQGVAL</sequence>
<dbReference type="EMBL" id="SWDB01000010">
    <property type="protein sequence ID" value="TKB46126.1"/>
    <property type="molecule type" value="Genomic_DNA"/>
</dbReference>
<dbReference type="AlphaFoldDB" id="A0A4V5NUN4"/>
<proteinExistence type="predicted"/>
<feature type="chain" id="PRO_5020229021" description="Lipoprotein" evidence="1">
    <location>
        <begin position="25"/>
        <end position="428"/>
    </location>
</feature>
<dbReference type="RefSeq" id="WP_136735134.1">
    <property type="nucleotide sequence ID" value="NZ_SWDB01000010.1"/>
</dbReference>
<name>A0A4V5NUN4_9GAMM</name>
<accession>A0A4V5NUN4</accession>
<evidence type="ECO:0000313" key="3">
    <source>
        <dbReference type="Proteomes" id="UP000307999"/>
    </source>
</evidence>
<protein>
    <recommendedName>
        <fullName evidence="4">Lipoprotein</fullName>
    </recommendedName>
</protein>
<evidence type="ECO:0008006" key="4">
    <source>
        <dbReference type="Google" id="ProtNLM"/>
    </source>
</evidence>
<dbReference type="PROSITE" id="PS51257">
    <property type="entry name" value="PROKAR_LIPOPROTEIN"/>
    <property type="match status" value="1"/>
</dbReference>